<evidence type="ECO:0000256" key="1">
    <source>
        <dbReference type="SAM" id="SignalP"/>
    </source>
</evidence>
<keyword evidence="1" id="KW-0732">Signal</keyword>
<proteinExistence type="predicted"/>
<dbReference type="EnsemblMetazoa" id="G23241.2">
    <property type="protein sequence ID" value="G23241.2:cds"/>
    <property type="gene ID" value="G23241"/>
</dbReference>
<feature type="signal peptide" evidence="1">
    <location>
        <begin position="1"/>
        <end position="22"/>
    </location>
</feature>
<dbReference type="AlphaFoldDB" id="A0A8W8KF95"/>
<keyword evidence="3" id="KW-1185">Reference proteome</keyword>
<dbReference type="EnsemblMetazoa" id="G23241.5">
    <property type="protein sequence ID" value="G23241.5:cds"/>
    <property type="gene ID" value="G23241"/>
</dbReference>
<feature type="chain" id="PRO_5042431289" description="Secreted peptide" evidence="1">
    <location>
        <begin position="23"/>
        <end position="92"/>
    </location>
</feature>
<evidence type="ECO:0000313" key="3">
    <source>
        <dbReference type="Proteomes" id="UP000005408"/>
    </source>
</evidence>
<accession>A0A8W8KF95</accession>
<dbReference type="EnsemblMetazoa" id="G23241.4">
    <property type="protein sequence ID" value="G23241.4:cds"/>
    <property type="gene ID" value="G23241"/>
</dbReference>
<organism evidence="2 3">
    <name type="scientific">Magallana gigas</name>
    <name type="common">Pacific oyster</name>
    <name type="synonym">Crassostrea gigas</name>
    <dbReference type="NCBI Taxonomy" id="29159"/>
    <lineage>
        <taxon>Eukaryota</taxon>
        <taxon>Metazoa</taxon>
        <taxon>Spiralia</taxon>
        <taxon>Lophotrochozoa</taxon>
        <taxon>Mollusca</taxon>
        <taxon>Bivalvia</taxon>
        <taxon>Autobranchia</taxon>
        <taxon>Pteriomorphia</taxon>
        <taxon>Ostreida</taxon>
        <taxon>Ostreoidea</taxon>
        <taxon>Ostreidae</taxon>
        <taxon>Magallana</taxon>
    </lineage>
</organism>
<dbReference type="Proteomes" id="UP000005408">
    <property type="component" value="Unassembled WGS sequence"/>
</dbReference>
<evidence type="ECO:0008006" key="4">
    <source>
        <dbReference type="Google" id="ProtNLM"/>
    </source>
</evidence>
<sequence length="92" mass="10118">MVSFVVTVAVTLFLLLIPVCTTTQGVGTFGVLPNEDGSGVRGYSSSLSVILGDMLCRLCDSIQNERQKRRCKRQNCIFTRYWGLLVDSGRGI</sequence>
<dbReference type="EnsemblMetazoa" id="G23241.1">
    <property type="protein sequence ID" value="G23241.1:cds"/>
    <property type="gene ID" value="G23241"/>
</dbReference>
<name>A0A8W8KF95_MAGGI</name>
<reference evidence="2" key="1">
    <citation type="submission" date="2022-08" db="UniProtKB">
        <authorList>
            <consortium name="EnsemblMetazoa"/>
        </authorList>
    </citation>
    <scope>IDENTIFICATION</scope>
    <source>
        <strain evidence="2">05x7-T-G4-1.051#20</strain>
    </source>
</reference>
<dbReference type="EnsemblMetazoa" id="G23241.3">
    <property type="protein sequence ID" value="G23241.3:cds"/>
    <property type="gene ID" value="G23241"/>
</dbReference>
<protein>
    <recommendedName>
        <fullName evidence="4">Secreted peptide</fullName>
    </recommendedName>
</protein>
<evidence type="ECO:0000313" key="2">
    <source>
        <dbReference type="EnsemblMetazoa" id="G23241.3:cds"/>
    </source>
</evidence>